<protein>
    <recommendedName>
        <fullName evidence="5">Transmembrane protein 69</fullName>
    </recommendedName>
</protein>
<dbReference type="AlphaFoldDB" id="A0A1B6KRW1"/>
<keyword evidence="2" id="KW-1133">Transmembrane helix</keyword>
<evidence type="ECO:0008006" key="5">
    <source>
        <dbReference type="Google" id="ProtNLM"/>
    </source>
</evidence>
<feature type="transmembrane region" description="Helical" evidence="2">
    <location>
        <begin position="182"/>
        <end position="208"/>
    </location>
</feature>
<evidence type="ECO:0000313" key="3">
    <source>
        <dbReference type="EMBL" id="JAT14183.1"/>
    </source>
</evidence>
<accession>A0A1B6KRW1</accession>
<gene>
    <name evidence="3" type="ORF">g.17703</name>
    <name evidence="4" type="ORF">g.17704</name>
</gene>
<organism evidence="3">
    <name type="scientific">Graphocephala atropunctata</name>
    <dbReference type="NCBI Taxonomy" id="36148"/>
    <lineage>
        <taxon>Eukaryota</taxon>
        <taxon>Metazoa</taxon>
        <taxon>Ecdysozoa</taxon>
        <taxon>Arthropoda</taxon>
        <taxon>Hexapoda</taxon>
        <taxon>Insecta</taxon>
        <taxon>Pterygota</taxon>
        <taxon>Neoptera</taxon>
        <taxon>Paraneoptera</taxon>
        <taxon>Hemiptera</taxon>
        <taxon>Auchenorrhyncha</taxon>
        <taxon>Membracoidea</taxon>
        <taxon>Cicadellidae</taxon>
        <taxon>Cicadellinae</taxon>
        <taxon>Cicadellini</taxon>
        <taxon>Graphocephala</taxon>
    </lineage>
</organism>
<feature type="transmembrane region" description="Helical" evidence="2">
    <location>
        <begin position="220"/>
        <end position="244"/>
    </location>
</feature>
<evidence type="ECO:0000256" key="1">
    <source>
        <dbReference type="SAM" id="MobiDB-lite"/>
    </source>
</evidence>
<feature type="region of interest" description="Disordered" evidence="1">
    <location>
        <begin position="249"/>
        <end position="279"/>
    </location>
</feature>
<name>A0A1B6KRW1_9HEMI</name>
<dbReference type="EMBL" id="GEBQ01022512">
    <property type="protein sequence ID" value="JAT17465.1"/>
    <property type="molecule type" value="Transcribed_RNA"/>
</dbReference>
<keyword evidence="2" id="KW-0812">Transmembrane</keyword>
<proteinExistence type="predicted"/>
<feature type="compositionally biased region" description="Acidic residues" evidence="1">
    <location>
        <begin position="262"/>
        <end position="271"/>
    </location>
</feature>
<evidence type="ECO:0000313" key="4">
    <source>
        <dbReference type="EMBL" id="JAT17465.1"/>
    </source>
</evidence>
<evidence type="ECO:0000256" key="2">
    <source>
        <dbReference type="SAM" id="Phobius"/>
    </source>
</evidence>
<dbReference type="EMBL" id="GEBQ01025794">
    <property type="protein sequence ID" value="JAT14183.1"/>
    <property type="molecule type" value="Transcribed_RNA"/>
</dbReference>
<keyword evidence="2" id="KW-0472">Membrane</keyword>
<reference evidence="3" key="1">
    <citation type="submission" date="2015-11" db="EMBL/GenBank/DDBJ databases">
        <title>De novo transcriptome assembly of four potential Pierce s Disease insect vectors from Arizona vineyards.</title>
        <authorList>
            <person name="Tassone E.E."/>
        </authorList>
    </citation>
    <scope>NUCLEOTIDE SEQUENCE</scope>
</reference>
<sequence length="279" mass="30622">MFRILLTRRLLPPRPLPALTLTADSPIPTPAAICLYDVRCCHRNPECHRPLLPSQHLLHPLSDQRLLPRGGVRWASQFQVPDPAQIACNMINMLKCVDLNNLKDAPAPDFWTGIAAGGTQLFIPFLELVGGYSPVLTLLQLNLAAVTLGYFSGVKWGLALSNNPEPPPTWDTMRWCLLAPTIAVIGLQLPYALGFPTVAAGVVTSLYLDLKSCAYPPWGLAMALYSTLTTVTGLMLALMAYVLFHNREKEKKKKLKDRGEREGDENADDGQEGGKDGKP</sequence>